<reference evidence="2 3" key="1">
    <citation type="submission" date="2019-09" db="EMBL/GenBank/DDBJ databases">
        <title>The hologenome of the rock-dwelling lichen Lasallia pustulata.</title>
        <authorList>
            <person name="Greshake Tzovaras B."/>
            <person name="Segers F."/>
            <person name="Bicker A."/>
            <person name="Dal Grande F."/>
            <person name="Otte J."/>
            <person name="Hankeln T."/>
            <person name="Schmitt I."/>
            <person name="Ebersberger I."/>
        </authorList>
    </citation>
    <scope>NUCLEOTIDE SEQUENCE [LARGE SCALE GENOMIC DNA]</scope>
    <source>
        <strain evidence="2">A1-1</strain>
    </source>
</reference>
<proteinExistence type="predicted"/>
<sequence>MACLSKIDRPSMVPEQTNKDEDQVANTTAEIATIEHLKYWTRQDPQAVLDEMNRVRQYYNNTVLLHNKLVDQVQVSAKEVKVLEHELEELGNNHEKQTDDLLQTQSYLDQAQKQIRALKADNAAETTRLQALENNTKTPRLARHDSPTNSNDILGSHGQTNKSSKLPYPPAGKTVDNRSGEASKTVNDQTAPAIDTPDTANSGEGAAAKAGNSNDTDNNIEAATAHNQEVIDCQRQQIRCQQEGPKATTTTSENDGGLTPGIQHQATTDIAPPPFQRLVKPQEPHPYAGGPKGSRRQLQEYLDKINQSKELMPEQLPTKWDFIVWAGTYLEKTAMSDWRRQKEQHNRAWVTYNNYLKVLKQNLSPDEDTDEQNIVTFNAAEPNANDTITSWYK</sequence>
<dbReference type="Proteomes" id="UP000324767">
    <property type="component" value="Unassembled WGS sequence"/>
</dbReference>
<dbReference type="EMBL" id="VXIT01000011">
    <property type="protein sequence ID" value="KAA6409463.1"/>
    <property type="molecule type" value="Genomic_DNA"/>
</dbReference>
<gene>
    <name evidence="2" type="ORF">FRX48_07017</name>
</gene>
<feature type="region of interest" description="Disordered" evidence="1">
    <location>
        <begin position="1"/>
        <end position="23"/>
    </location>
</feature>
<name>A0A5M8PJ76_9LECA</name>
<evidence type="ECO:0000313" key="3">
    <source>
        <dbReference type="Proteomes" id="UP000324767"/>
    </source>
</evidence>
<organism evidence="2 3">
    <name type="scientific">Lasallia pustulata</name>
    <dbReference type="NCBI Taxonomy" id="136370"/>
    <lineage>
        <taxon>Eukaryota</taxon>
        <taxon>Fungi</taxon>
        <taxon>Dikarya</taxon>
        <taxon>Ascomycota</taxon>
        <taxon>Pezizomycotina</taxon>
        <taxon>Lecanoromycetes</taxon>
        <taxon>OSLEUM clade</taxon>
        <taxon>Umbilicariomycetidae</taxon>
        <taxon>Umbilicariales</taxon>
        <taxon>Umbilicariaceae</taxon>
        <taxon>Lasallia</taxon>
    </lineage>
</organism>
<feature type="compositionally biased region" description="Polar residues" evidence="1">
    <location>
        <begin position="147"/>
        <end position="164"/>
    </location>
</feature>
<dbReference type="AlphaFoldDB" id="A0A5M8PJ76"/>
<feature type="region of interest" description="Disordered" evidence="1">
    <location>
        <begin position="132"/>
        <end position="219"/>
    </location>
</feature>
<evidence type="ECO:0000256" key="1">
    <source>
        <dbReference type="SAM" id="MobiDB-lite"/>
    </source>
</evidence>
<evidence type="ECO:0000313" key="2">
    <source>
        <dbReference type="EMBL" id="KAA6409463.1"/>
    </source>
</evidence>
<feature type="region of interest" description="Disordered" evidence="1">
    <location>
        <begin position="241"/>
        <end position="295"/>
    </location>
</feature>
<comment type="caution">
    <text evidence="2">The sequence shown here is derived from an EMBL/GenBank/DDBJ whole genome shotgun (WGS) entry which is preliminary data.</text>
</comment>
<accession>A0A5M8PJ76</accession>
<protein>
    <submittedName>
        <fullName evidence="2">Uncharacterized protein</fullName>
    </submittedName>
</protein>